<evidence type="ECO:0000313" key="4">
    <source>
        <dbReference type="Proteomes" id="UP000231019"/>
    </source>
</evidence>
<dbReference type="PROSITE" id="PS51257">
    <property type="entry name" value="PROKAR_LIPOPROTEIN"/>
    <property type="match status" value="1"/>
</dbReference>
<protein>
    <recommendedName>
        <fullName evidence="5">Lipoprotein</fullName>
    </recommendedName>
</protein>
<name>A0A2M7G7J9_9BACT</name>
<dbReference type="AlphaFoldDB" id="A0A2M7G7J9"/>
<evidence type="ECO:0000313" key="3">
    <source>
        <dbReference type="EMBL" id="PIW17997.1"/>
    </source>
</evidence>
<feature type="signal peptide" evidence="2">
    <location>
        <begin position="1"/>
        <end position="24"/>
    </location>
</feature>
<keyword evidence="2" id="KW-0732">Signal</keyword>
<accession>A0A2M7G7J9</accession>
<evidence type="ECO:0000256" key="1">
    <source>
        <dbReference type="SAM" id="MobiDB-lite"/>
    </source>
</evidence>
<organism evidence="3 4">
    <name type="scientific">bacterium (Candidatus Blackallbacteria) CG17_big_fil_post_rev_8_21_14_2_50_48_46</name>
    <dbReference type="NCBI Taxonomy" id="2014261"/>
    <lineage>
        <taxon>Bacteria</taxon>
        <taxon>Candidatus Blackallbacteria</taxon>
    </lineage>
</organism>
<comment type="caution">
    <text evidence="3">The sequence shown here is derived from an EMBL/GenBank/DDBJ whole genome shotgun (WGS) entry which is preliminary data.</text>
</comment>
<dbReference type="Proteomes" id="UP000231019">
    <property type="component" value="Unassembled WGS sequence"/>
</dbReference>
<gene>
    <name evidence="3" type="ORF">COW36_06550</name>
</gene>
<reference evidence="3 4" key="1">
    <citation type="submission" date="2017-09" db="EMBL/GenBank/DDBJ databases">
        <title>Depth-based differentiation of microbial function through sediment-hosted aquifers and enrichment of novel symbionts in the deep terrestrial subsurface.</title>
        <authorList>
            <person name="Probst A.J."/>
            <person name="Ladd B."/>
            <person name="Jarett J.K."/>
            <person name="Geller-Mcgrath D.E."/>
            <person name="Sieber C.M."/>
            <person name="Emerson J.B."/>
            <person name="Anantharaman K."/>
            <person name="Thomas B.C."/>
            <person name="Malmstrom R."/>
            <person name="Stieglmeier M."/>
            <person name="Klingl A."/>
            <person name="Woyke T."/>
            <person name="Ryan C.M."/>
            <person name="Banfield J.F."/>
        </authorList>
    </citation>
    <scope>NUCLEOTIDE SEQUENCE [LARGE SCALE GENOMIC DNA]</scope>
    <source>
        <strain evidence="3">CG17_big_fil_post_rev_8_21_14_2_50_48_46</strain>
    </source>
</reference>
<sequence>MLTHKLTVVLFLAVLTGCDLTSKAIVVVNTPGAVSSGVSAGNQQQNQTSTSPTSTTVVNVPSSTQSASDLSIFKSSIPRPQETEKYGRADISKASEFFASRYQASKENAFEVLKMWLDAELIGTANGELGKALLENIIAKNGDDAQSGLAIFNVTYSNSRPILPEYVVGTIYQNASYSDALKKLSYEDFNNRELNVVKEVQTPTGIQFQPIINPSEHYSLIKPKDGEKITIKISGGPSYIPTKATNFPALFSFIFDDGWKLIYSRLSIF</sequence>
<feature type="chain" id="PRO_5014643483" description="Lipoprotein" evidence="2">
    <location>
        <begin position="25"/>
        <end position="269"/>
    </location>
</feature>
<dbReference type="EMBL" id="PFFQ01000016">
    <property type="protein sequence ID" value="PIW17997.1"/>
    <property type="molecule type" value="Genomic_DNA"/>
</dbReference>
<feature type="compositionally biased region" description="Low complexity" evidence="1">
    <location>
        <begin position="42"/>
        <end position="61"/>
    </location>
</feature>
<feature type="region of interest" description="Disordered" evidence="1">
    <location>
        <begin position="36"/>
        <end position="61"/>
    </location>
</feature>
<proteinExistence type="predicted"/>
<evidence type="ECO:0008006" key="5">
    <source>
        <dbReference type="Google" id="ProtNLM"/>
    </source>
</evidence>
<evidence type="ECO:0000256" key="2">
    <source>
        <dbReference type="SAM" id="SignalP"/>
    </source>
</evidence>